<sequence length="164" mass="18257">NPNTQRISLTNFDVSPKPISLSGNININIDSNTANEHLLDSCGQYRLNITVNKKLLNNWHSVPCTRSFGTCSYDFCHFLQIFGEHLCPPAKSFHSLPTTCACPSGNVDFQSTLKWKSTGSSWDYILNGDFRARVEIMKGHNIVGCLSVEWSMTLPCHGFLCGGR</sequence>
<name>A0A8B6D3V3_MYTGA</name>
<evidence type="ECO:0000256" key="1">
    <source>
        <dbReference type="ARBA" id="ARBA00022729"/>
    </source>
</evidence>
<dbReference type="PANTHER" id="PTHR17357">
    <property type="entry name" value="GM2 GANGLIOSIDE ACTIVATOR PROTEIN"/>
    <property type="match status" value="1"/>
</dbReference>
<dbReference type="EMBL" id="UYJE01002798">
    <property type="protein sequence ID" value="VDI13802.1"/>
    <property type="molecule type" value="Genomic_DNA"/>
</dbReference>
<accession>A0A8B6D3V3</accession>
<dbReference type="GO" id="GO:0009898">
    <property type="term" value="C:cytoplasmic side of plasma membrane"/>
    <property type="evidence" value="ECO:0007669"/>
    <property type="project" value="TreeGrafter"/>
</dbReference>
<proteinExistence type="predicted"/>
<gene>
    <name evidence="2" type="ORF">MGAL_10B077797</name>
</gene>
<dbReference type="InterPro" id="IPR036846">
    <property type="entry name" value="GM2-AP_sf"/>
</dbReference>
<organism evidence="2 3">
    <name type="scientific">Mytilus galloprovincialis</name>
    <name type="common">Mediterranean mussel</name>
    <dbReference type="NCBI Taxonomy" id="29158"/>
    <lineage>
        <taxon>Eukaryota</taxon>
        <taxon>Metazoa</taxon>
        <taxon>Spiralia</taxon>
        <taxon>Lophotrochozoa</taxon>
        <taxon>Mollusca</taxon>
        <taxon>Bivalvia</taxon>
        <taxon>Autobranchia</taxon>
        <taxon>Pteriomorphia</taxon>
        <taxon>Mytilida</taxon>
        <taxon>Mytiloidea</taxon>
        <taxon>Mytilidae</taxon>
        <taxon>Mytilinae</taxon>
        <taxon>Mytilus</taxon>
    </lineage>
</organism>
<dbReference type="PANTHER" id="PTHR17357:SF0">
    <property type="entry name" value="GANGLIOSIDE GM2 ACTIVATOR"/>
    <property type="match status" value="1"/>
</dbReference>
<dbReference type="GO" id="GO:0008047">
    <property type="term" value="F:enzyme activator activity"/>
    <property type="evidence" value="ECO:0007669"/>
    <property type="project" value="InterPro"/>
</dbReference>
<evidence type="ECO:0000313" key="3">
    <source>
        <dbReference type="Proteomes" id="UP000596742"/>
    </source>
</evidence>
<dbReference type="InterPro" id="IPR028996">
    <property type="entry name" value="GM2-AP"/>
</dbReference>
<dbReference type="SUPFAM" id="SSF63707">
    <property type="entry name" value="Ganglioside M2 (gm2) activator"/>
    <property type="match status" value="1"/>
</dbReference>
<dbReference type="GO" id="GO:0006689">
    <property type="term" value="P:ganglioside catabolic process"/>
    <property type="evidence" value="ECO:0007669"/>
    <property type="project" value="InterPro"/>
</dbReference>
<dbReference type="Proteomes" id="UP000596742">
    <property type="component" value="Unassembled WGS sequence"/>
</dbReference>
<protein>
    <submittedName>
        <fullName evidence="2">Ganglioside GM2 activator</fullName>
    </submittedName>
</protein>
<dbReference type="GO" id="GO:0005319">
    <property type="term" value="F:lipid transporter activity"/>
    <property type="evidence" value="ECO:0007669"/>
    <property type="project" value="TreeGrafter"/>
</dbReference>
<dbReference type="AlphaFoldDB" id="A0A8B6D3V3"/>
<reference evidence="2" key="1">
    <citation type="submission" date="2018-11" db="EMBL/GenBank/DDBJ databases">
        <authorList>
            <person name="Alioto T."/>
            <person name="Alioto T."/>
        </authorList>
    </citation>
    <scope>NUCLEOTIDE SEQUENCE</scope>
</reference>
<dbReference type="OrthoDB" id="6101610at2759"/>
<feature type="non-terminal residue" evidence="2">
    <location>
        <position position="164"/>
    </location>
</feature>
<comment type="caution">
    <text evidence="2">The sequence shown here is derived from an EMBL/GenBank/DDBJ whole genome shotgun (WGS) entry which is preliminary data.</text>
</comment>
<keyword evidence="1" id="KW-0732">Signal</keyword>
<keyword evidence="3" id="KW-1185">Reference proteome</keyword>
<evidence type="ECO:0000313" key="2">
    <source>
        <dbReference type="EMBL" id="VDI13802.1"/>
    </source>
</evidence>
<dbReference type="Gene3D" id="2.70.220.10">
    <property type="entry name" value="Ganglioside GM2 activator"/>
    <property type="match status" value="1"/>
</dbReference>